<dbReference type="RefSeq" id="XP_038049924.1">
    <property type="nucleotide sequence ID" value="XM_038193996.1"/>
</dbReference>
<evidence type="ECO:0000256" key="3">
    <source>
        <dbReference type="ARBA" id="ARBA00013738"/>
    </source>
</evidence>
<evidence type="ECO:0000256" key="5">
    <source>
        <dbReference type="ARBA" id="ARBA00022846"/>
    </source>
</evidence>
<comment type="similarity">
    <text evidence="2">Belongs to the DRC9 family.</text>
</comment>
<keyword evidence="4" id="KW-0963">Cytoplasm</keyword>
<evidence type="ECO:0000313" key="13">
    <source>
        <dbReference type="Proteomes" id="UP000887568"/>
    </source>
</evidence>
<dbReference type="CTD" id="69707"/>
<evidence type="ECO:0000256" key="6">
    <source>
        <dbReference type="ARBA" id="ARBA00023069"/>
    </source>
</evidence>
<dbReference type="GO" id="GO:0036126">
    <property type="term" value="C:sperm flagellum"/>
    <property type="evidence" value="ECO:0007669"/>
    <property type="project" value="TreeGrafter"/>
</dbReference>
<evidence type="ECO:0000256" key="1">
    <source>
        <dbReference type="ARBA" id="ARBA00004611"/>
    </source>
</evidence>
<dbReference type="InterPro" id="IPR000048">
    <property type="entry name" value="IQ_motif_EF-hand-BS"/>
</dbReference>
<dbReference type="GO" id="GO:0007288">
    <property type="term" value="P:sperm axoneme assembly"/>
    <property type="evidence" value="ECO:0007669"/>
    <property type="project" value="TreeGrafter"/>
</dbReference>
<dbReference type="GeneID" id="119723382"/>
<reference evidence="12" key="1">
    <citation type="submission" date="2022-11" db="UniProtKB">
        <authorList>
            <consortium name="EnsemblMetazoa"/>
        </authorList>
    </citation>
    <scope>IDENTIFICATION</scope>
</reference>
<dbReference type="PANTHER" id="PTHR14871:SF1">
    <property type="entry name" value="DYNEIN REGULATORY COMPLEX PROTEIN 9"/>
    <property type="match status" value="1"/>
</dbReference>
<dbReference type="AlphaFoldDB" id="A0A913ZEM2"/>
<dbReference type="CDD" id="cd23766">
    <property type="entry name" value="IQCG"/>
    <property type="match status" value="1"/>
</dbReference>
<evidence type="ECO:0000313" key="12">
    <source>
        <dbReference type="EnsemblMetazoa" id="XP_038049924.1"/>
    </source>
</evidence>
<name>A0A913ZEM2_PATMI</name>
<sequence>MRSSAEAWKRINNTALHCAGRTGPQYHNTTGCQYLSRYSFSENFLKERRCLSSLLSEQAATSLVTMSELTDLDSVYITTVLEDTVDQLAILGKIMPQTFEGRPDANEMVGDEIGKIIDSQKQLESKYEGLISKRAELRAGGRKGDANHLRATEEEISSVVGGIRHATQTFSKSLKQSPLTSDNLGKMQGDRQFLQDVLSEAMDEITLEKTFMSLIQSVTAERDKKAELQNTILKEEEGRKRIRSLQRQIQNVKVELEEEIQQRNEMIAHLKDQLQEMKAKTSMEGKYVQKDAEVAVNQVQKRCMLSEKQLKDEIELIKKKIDEEIRVNQEIEQYLKAHQSELEEKVDYWMEKYDKDVDQKTHQLEVLKASKASDLARLQELTKLYAEYEQVVVEDRIDKEKIRRLQEQELEELKSTVKLQSWWRGIMVRRQLGPYSKKKKKKGKKGKKGSGKKKGKKKK</sequence>
<keyword evidence="5" id="KW-0282">Flagellum</keyword>
<evidence type="ECO:0000256" key="9">
    <source>
        <dbReference type="ARBA" id="ARBA00032183"/>
    </source>
</evidence>
<feature type="compositionally biased region" description="Basic residues" evidence="11">
    <location>
        <begin position="436"/>
        <end position="459"/>
    </location>
</feature>
<protein>
    <recommendedName>
        <fullName evidence="3">Dynein regulatory complex protein 9</fullName>
    </recommendedName>
    <alternativeName>
        <fullName evidence="9">IQ domain-containing protein G</fullName>
    </alternativeName>
</protein>
<dbReference type="PANTHER" id="PTHR14871">
    <property type="entry name" value="DYNEIN REGULATORY COMPLEX PROTEIN 9"/>
    <property type="match status" value="1"/>
</dbReference>
<dbReference type="InterPro" id="IPR042618">
    <property type="entry name" value="IQCG"/>
</dbReference>
<keyword evidence="13" id="KW-1185">Reference proteome</keyword>
<keyword evidence="6" id="KW-0969">Cilium</keyword>
<dbReference type="Proteomes" id="UP000887568">
    <property type="component" value="Unplaced"/>
</dbReference>
<dbReference type="OMA" id="QFEEMTI"/>
<evidence type="ECO:0000256" key="2">
    <source>
        <dbReference type="ARBA" id="ARBA00008222"/>
    </source>
</evidence>
<dbReference type="OrthoDB" id="10254713at2759"/>
<organism evidence="12 13">
    <name type="scientific">Patiria miniata</name>
    <name type="common">Bat star</name>
    <name type="synonym">Asterina miniata</name>
    <dbReference type="NCBI Taxonomy" id="46514"/>
    <lineage>
        <taxon>Eukaryota</taxon>
        <taxon>Metazoa</taxon>
        <taxon>Echinodermata</taxon>
        <taxon>Eleutherozoa</taxon>
        <taxon>Asterozoa</taxon>
        <taxon>Asteroidea</taxon>
        <taxon>Valvatacea</taxon>
        <taxon>Valvatida</taxon>
        <taxon>Asterinidae</taxon>
        <taxon>Patiria</taxon>
    </lineage>
</organism>
<feature type="region of interest" description="Disordered" evidence="11">
    <location>
        <begin position="432"/>
        <end position="459"/>
    </location>
</feature>
<evidence type="ECO:0000256" key="10">
    <source>
        <dbReference type="SAM" id="Coils"/>
    </source>
</evidence>
<keyword evidence="10" id="KW-0175">Coiled coil</keyword>
<evidence type="ECO:0000256" key="7">
    <source>
        <dbReference type="ARBA" id="ARBA00023212"/>
    </source>
</evidence>
<feature type="coiled-coil region" evidence="10">
    <location>
        <begin position="307"/>
        <end position="370"/>
    </location>
</feature>
<keyword evidence="7" id="KW-0206">Cytoskeleton</keyword>
<evidence type="ECO:0000256" key="8">
    <source>
        <dbReference type="ARBA" id="ARBA00023273"/>
    </source>
</evidence>
<feature type="coiled-coil region" evidence="10">
    <location>
        <begin position="235"/>
        <end position="280"/>
    </location>
</feature>
<comment type="subcellular location">
    <subcellularLocation>
        <location evidence="1">Cytoplasm</location>
        <location evidence="1">Cytoskeleton</location>
        <location evidence="1">Flagellum axoneme</location>
    </subcellularLocation>
</comment>
<dbReference type="Pfam" id="PF00612">
    <property type="entry name" value="IQ"/>
    <property type="match status" value="1"/>
</dbReference>
<accession>A0A913ZEM2</accession>
<dbReference type="PROSITE" id="PS50096">
    <property type="entry name" value="IQ"/>
    <property type="match status" value="1"/>
</dbReference>
<proteinExistence type="inferred from homology"/>
<evidence type="ECO:0000256" key="4">
    <source>
        <dbReference type="ARBA" id="ARBA00022490"/>
    </source>
</evidence>
<dbReference type="GO" id="GO:0005737">
    <property type="term" value="C:cytoplasm"/>
    <property type="evidence" value="ECO:0007669"/>
    <property type="project" value="TreeGrafter"/>
</dbReference>
<dbReference type="EnsemblMetazoa" id="XM_038193996.1">
    <property type="protein sequence ID" value="XP_038049924.1"/>
    <property type="gene ID" value="LOC119723382"/>
</dbReference>
<evidence type="ECO:0000256" key="11">
    <source>
        <dbReference type="SAM" id="MobiDB-lite"/>
    </source>
</evidence>
<keyword evidence="8" id="KW-0966">Cell projection</keyword>